<sequence>MNDRPVRKPDSVGYKIFCIFLGLGILVSFLSWKSWAAYVLPFFTTNAWRSISVPVVIIILIALFLMSTRKKSL</sequence>
<evidence type="ECO:0000313" key="2">
    <source>
        <dbReference type="EMBL" id="KKR01075.1"/>
    </source>
</evidence>
<dbReference type="EMBL" id="LBWB01000007">
    <property type="protein sequence ID" value="KKR01075.1"/>
    <property type="molecule type" value="Genomic_DNA"/>
</dbReference>
<accession>A0A0G0PSD0</accession>
<gene>
    <name evidence="2" type="ORF">UT24_C0007G0038</name>
</gene>
<reference evidence="2 3" key="1">
    <citation type="journal article" date="2015" name="Nature">
        <title>rRNA introns, odd ribosomes, and small enigmatic genomes across a large radiation of phyla.</title>
        <authorList>
            <person name="Brown C.T."/>
            <person name="Hug L.A."/>
            <person name="Thomas B.C."/>
            <person name="Sharon I."/>
            <person name="Castelle C.J."/>
            <person name="Singh A."/>
            <person name="Wilkins M.J."/>
            <person name="Williams K.H."/>
            <person name="Banfield J.F."/>
        </authorList>
    </citation>
    <scope>NUCLEOTIDE SEQUENCE [LARGE SCALE GENOMIC DNA]</scope>
</reference>
<dbReference type="Proteomes" id="UP000033881">
    <property type="component" value="Unassembled WGS sequence"/>
</dbReference>
<keyword evidence="1" id="KW-0472">Membrane</keyword>
<proteinExistence type="predicted"/>
<keyword evidence="1" id="KW-1133">Transmembrane helix</keyword>
<name>A0A0G0PSD0_9BACT</name>
<feature type="transmembrane region" description="Helical" evidence="1">
    <location>
        <begin position="47"/>
        <end position="66"/>
    </location>
</feature>
<comment type="caution">
    <text evidence="2">The sequence shown here is derived from an EMBL/GenBank/DDBJ whole genome shotgun (WGS) entry which is preliminary data.</text>
</comment>
<dbReference type="AlphaFoldDB" id="A0A0G0PSD0"/>
<evidence type="ECO:0000313" key="3">
    <source>
        <dbReference type="Proteomes" id="UP000033881"/>
    </source>
</evidence>
<organism evidence="2 3">
    <name type="scientific">Candidatus Woesebacteria bacterium GW2011_GWB1_39_12</name>
    <dbReference type="NCBI Taxonomy" id="1618574"/>
    <lineage>
        <taxon>Bacteria</taxon>
        <taxon>Candidatus Woeseibacteriota</taxon>
    </lineage>
</organism>
<keyword evidence="1" id="KW-0812">Transmembrane</keyword>
<evidence type="ECO:0000256" key="1">
    <source>
        <dbReference type="SAM" id="Phobius"/>
    </source>
</evidence>
<protein>
    <submittedName>
        <fullName evidence="2">Uncharacterized protein</fullName>
    </submittedName>
</protein>
<feature type="transmembrane region" description="Helical" evidence="1">
    <location>
        <begin position="12"/>
        <end position="32"/>
    </location>
</feature>